<feature type="non-terminal residue" evidence="2">
    <location>
        <position position="121"/>
    </location>
</feature>
<sequence>MLLPYFVRNSDLNISAPCMSTFIKIFVDLRKLKVPAIKLIDSMAKPPFGLIRGTFGLMGDYDECLQVASIKRRPSQEPRRRILPWTVLHCGGHVSTQAPQSHAGLHGNGLVPTTEFGKLGN</sequence>
<accession>A0AAV4TLG7</accession>
<dbReference type="Pfam" id="PF20146">
    <property type="entry name" value="NRF"/>
    <property type="match status" value="1"/>
</dbReference>
<comment type="caution">
    <text evidence="2">The sequence shown here is derived from an EMBL/GenBank/DDBJ whole genome shotgun (WGS) entry which is preliminary data.</text>
</comment>
<evidence type="ECO:0000313" key="3">
    <source>
        <dbReference type="Proteomes" id="UP001054945"/>
    </source>
</evidence>
<name>A0AAV4TLG7_CAEEX</name>
<gene>
    <name evidence="2" type="primary">AVEN_142963_1</name>
    <name evidence="2" type="ORF">CEXT_668931</name>
</gene>
<evidence type="ECO:0000259" key="1">
    <source>
        <dbReference type="Pfam" id="PF20146"/>
    </source>
</evidence>
<dbReference type="InterPro" id="IPR006621">
    <property type="entry name" value="Nose-resist-to-fluoxetine_N"/>
</dbReference>
<feature type="domain" description="Nose resistant-to-fluoxetine protein N-terminal" evidence="1">
    <location>
        <begin position="18"/>
        <end position="78"/>
    </location>
</feature>
<keyword evidence="3" id="KW-1185">Reference proteome</keyword>
<dbReference type="AlphaFoldDB" id="A0AAV4TLG7"/>
<organism evidence="2 3">
    <name type="scientific">Caerostris extrusa</name>
    <name type="common">Bark spider</name>
    <name type="synonym">Caerostris bankana</name>
    <dbReference type="NCBI Taxonomy" id="172846"/>
    <lineage>
        <taxon>Eukaryota</taxon>
        <taxon>Metazoa</taxon>
        <taxon>Ecdysozoa</taxon>
        <taxon>Arthropoda</taxon>
        <taxon>Chelicerata</taxon>
        <taxon>Arachnida</taxon>
        <taxon>Araneae</taxon>
        <taxon>Araneomorphae</taxon>
        <taxon>Entelegynae</taxon>
        <taxon>Araneoidea</taxon>
        <taxon>Araneidae</taxon>
        <taxon>Caerostris</taxon>
    </lineage>
</organism>
<dbReference type="EMBL" id="BPLR01011318">
    <property type="protein sequence ID" value="GIY45782.1"/>
    <property type="molecule type" value="Genomic_DNA"/>
</dbReference>
<dbReference type="Proteomes" id="UP001054945">
    <property type="component" value="Unassembled WGS sequence"/>
</dbReference>
<evidence type="ECO:0000313" key="2">
    <source>
        <dbReference type="EMBL" id="GIY45782.1"/>
    </source>
</evidence>
<proteinExistence type="predicted"/>
<reference evidence="2 3" key="1">
    <citation type="submission" date="2021-06" db="EMBL/GenBank/DDBJ databases">
        <title>Caerostris extrusa draft genome.</title>
        <authorList>
            <person name="Kono N."/>
            <person name="Arakawa K."/>
        </authorList>
    </citation>
    <scope>NUCLEOTIDE SEQUENCE [LARGE SCALE GENOMIC DNA]</scope>
</reference>
<protein>
    <submittedName>
        <fullName evidence="2">NRF domain-containing protein</fullName>
    </submittedName>
</protein>